<feature type="domain" description="Tyr recombinase" evidence="2">
    <location>
        <begin position="207"/>
        <end position="369"/>
    </location>
</feature>
<keyword evidence="1" id="KW-0233">DNA recombination</keyword>
<dbReference type="EMBL" id="JADEWN010000082">
    <property type="protein sequence ID" value="MBE9193210.1"/>
    <property type="molecule type" value="Genomic_DNA"/>
</dbReference>
<dbReference type="InterPro" id="IPR050090">
    <property type="entry name" value="Tyrosine_recombinase_XerCD"/>
</dbReference>
<dbReference type="Gene3D" id="1.10.443.10">
    <property type="entry name" value="Intergrase catalytic core"/>
    <property type="match status" value="1"/>
</dbReference>
<dbReference type="PANTHER" id="PTHR30349:SF64">
    <property type="entry name" value="PROPHAGE INTEGRASE INTD-RELATED"/>
    <property type="match status" value="1"/>
</dbReference>
<dbReference type="InterPro" id="IPR011010">
    <property type="entry name" value="DNA_brk_join_enz"/>
</dbReference>
<gene>
    <name evidence="3" type="ORF">IQ230_23270</name>
</gene>
<dbReference type="PANTHER" id="PTHR30349">
    <property type="entry name" value="PHAGE INTEGRASE-RELATED"/>
    <property type="match status" value="1"/>
</dbReference>
<dbReference type="CDD" id="cd01189">
    <property type="entry name" value="INT_ICEBs1_C_like"/>
    <property type="match status" value="1"/>
</dbReference>
<accession>A0ABR9V067</accession>
<evidence type="ECO:0000259" key="2">
    <source>
        <dbReference type="PROSITE" id="PS51898"/>
    </source>
</evidence>
<evidence type="ECO:0000313" key="3">
    <source>
        <dbReference type="EMBL" id="MBE9193210.1"/>
    </source>
</evidence>
<organism evidence="3 4">
    <name type="scientific">Gloeocapsopsis crepidinum LEGE 06123</name>
    <dbReference type="NCBI Taxonomy" id="588587"/>
    <lineage>
        <taxon>Bacteria</taxon>
        <taxon>Bacillati</taxon>
        <taxon>Cyanobacteriota</taxon>
        <taxon>Cyanophyceae</taxon>
        <taxon>Oscillatoriophycideae</taxon>
        <taxon>Chroococcales</taxon>
        <taxon>Chroococcaceae</taxon>
        <taxon>Gloeocapsopsis</taxon>
    </lineage>
</organism>
<dbReference type="InterPro" id="IPR002104">
    <property type="entry name" value="Integrase_catalytic"/>
</dbReference>
<dbReference type="SUPFAM" id="SSF56349">
    <property type="entry name" value="DNA breaking-rejoining enzymes"/>
    <property type="match status" value="1"/>
</dbReference>
<evidence type="ECO:0000313" key="4">
    <source>
        <dbReference type="Proteomes" id="UP000651156"/>
    </source>
</evidence>
<sequence length="369" mass="42599">MVATKPDFKHLSVMVMRTKYGEMYQLRLNSKLGRKTIGLGSDKIQALNLALLVDEEISQCIAKLQPVDLNALKQLVHEKQEEIKAKKIGGLRLVEKDDLQILWNKYVAFHISTGAWTETYILTTIKTVTSLIEKCPIQKLECKSDLVQWIFSDLSRTTQTSKERFKLIVAAIDWNSKQGNIPRHWGIEYRDLLSTIKNKSRDKSEDEGIDIFSVSEVYQILEALKLNTYSRFKNTHSQYYKYVYFCWLTGCRPSEAVALKWENIDLVRNKLKFVEGQINASGKIVKKQGTKTEACRVFPINDELKSLLTSIPHRKSYVFLGKLGNPISQQALNGVWRSLLTSMGIRYRVPYQLRHTMISYSLLQFYEAQ</sequence>
<protein>
    <submittedName>
        <fullName evidence="3">Site-specific integrase</fullName>
    </submittedName>
</protein>
<dbReference type="Proteomes" id="UP000651156">
    <property type="component" value="Unassembled WGS sequence"/>
</dbReference>
<comment type="caution">
    <text evidence="3">The sequence shown here is derived from an EMBL/GenBank/DDBJ whole genome shotgun (WGS) entry which is preliminary data.</text>
</comment>
<proteinExistence type="predicted"/>
<dbReference type="PROSITE" id="PS51898">
    <property type="entry name" value="TYR_RECOMBINASE"/>
    <property type="match status" value="1"/>
</dbReference>
<reference evidence="3 4" key="1">
    <citation type="submission" date="2020-10" db="EMBL/GenBank/DDBJ databases">
        <authorList>
            <person name="Castelo-Branco R."/>
            <person name="Eusebio N."/>
            <person name="Adriana R."/>
            <person name="Vieira A."/>
            <person name="Brugerolle De Fraissinette N."/>
            <person name="Rezende De Castro R."/>
            <person name="Schneider M.P."/>
            <person name="Vasconcelos V."/>
            <person name="Leao P.N."/>
        </authorList>
    </citation>
    <scope>NUCLEOTIDE SEQUENCE [LARGE SCALE GENOMIC DNA]</scope>
    <source>
        <strain evidence="3 4">LEGE 06123</strain>
    </source>
</reference>
<dbReference type="RefSeq" id="WP_193934602.1">
    <property type="nucleotide sequence ID" value="NZ_CAWPMZ010000131.1"/>
</dbReference>
<keyword evidence="4" id="KW-1185">Reference proteome</keyword>
<name>A0ABR9V067_9CHRO</name>
<dbReference type="InterPro" id="IPR013762">
    <property type="entry name" value="Integrase-like_cat_sf"/>
</dbReference>
<evidence type="ECO:0000256" key="1">
    <source>
        <dbReference type="ARBA" id="ARBA00023172"/>
    </source>
</evidence>
<dbReference type="Pfam" id="PF00589">
    <property type="entry name" value="Phage_integrase"/>
    <property type="match status" value="1"/>
</dbReference>